<evidence type="ECO:0000256" key="6">
    <source>
        <dbReference type="SAM" id="SignalP"/>
    </source>
</evidence>
<protein>
    <submittedName>
        <fullName evidence="7">Putative salivary secreted protein</fullName>
    </submittedName>
</protein>
<keyword evidence="2" id="KW-0964">Secreted</keyword>
<evidence type="ECO:0000256" key="4">
    <source>
        <dbReference type="ARBA" id="ARBA00023180"/>
    </source>
</evidence>
<keyword evidence="3 6" id="KW-0732">Signal</keyword>
<dbReference type="EMBL" id="GIFC01007508">
    <property type="protein sequence ID" value="MXU89591.1"/>
    <property type="molecule type" value="Transcribed_RNA"/>
</dbReference>
<evidence type="ECO:0000256" key="5">
    <source>
        <dbReference type="ARBA" id="ARBA00034321"/>
    </source>
</evidence>
<dbReference type="GO" id="GO:0005576">
    <property type="term" value="C:extracellular region"/>
    <property type="evidence" value="ECO:0007669"/>
    <property type="project" value="UniProtKB-SubCell"/>
</dbReference>
<sequence length="109" mass="12252">MMVANFVLSIICLQINPRGADSQKITIQSGVTRITPKCDEKFKKLCLESPESQKGPLIKINLNFPWCQLTCNYELITGGWHATSMWLPDNLPCEYGRVCKNGTCIQDVC</sequence>
<keyword evidence="4" id="KW-0325">Glycoprotein</keyword>
<comment type="subcellular location">
    <subcellularLocation>
        <location evidence="1">Secreted</location>
    </subcellularLocation>
</comment>
<dbReference type="AlphaFoldDB" id="A0A6B0UIV4"/>
<accession>A0A6B0UIV4</accession>
<evidence type="ECO:0000313" key="7">
    <source>
        <dbReference type="EMBL" id="MXU89591.1"/>
    </source>
</evidence>
<evidence type="ECO:0000256" key="2">
    <source>
        <dbReference type="ARBA" id="ARBA00022525"/>
    </source>
</evidence>
<comment type="similarity">
    <text evidence="5">Belongs to the salp15 family.</text>
</comment>
<feature type="chain" id="PRO_5025506595" evidence="6">
    <location>
        <begin position="23"/>
        <end position="109"/>
    </location>
</feature>
<reference evidence="7" key="1">
    <citation type="submission" date="2019-12" db="EMBL/GenBank/DDBJ databases">
        <title>An insight into the sialome of adult female Ixodes ricinus ticks feeding for 6 days.</title>
        <authorList>
            <person name="Perner J."/>
            <person name="Ribeiro J.M.C."/>
        </authorList>
    </citation>
    <scope>NUCLEOTIDE SEQUENCE</scope>
    <source>
        <strain evidence="7">Semi-engorged</strain>
        <tissue evidence="7">Salivary glands</tissue>
    </source>
</reference>
<proteinExistence type="inferred from homology"/>
<dbReference type="Pfam" id="PF12115">
    <property type="entry name" value="Salp15"/>
    <property type="match status" value="1"/>
</dbReference>
<organism evidence="7">
    <name type="scientific">Ixodes ricinus</name>
    <name type="common">Common tick</name>
    <name type="synonym">Acarus ricinus</name>
    <dbReference type="NCBI Taxonomy" id="34613"/>
    <lineage>
        <taxon>Eukaryota</taxon>
        <taxon>Metazoa</taxon>
        <taxon>Ecdysozoa</taxon>
        <taxon>Arthropoda</taxon>
        <taxon>Chelicerata</taxon>
        <taxon>Arachnida</taxon>
        <taxon>Acari</taxon>
        <taxon>Parasitiformes</taxon>
        <taxon>Ixodida</taxon>
        <taxon>Ixodoidea</taxon>
        <taxon>Ixodidae</taxon>
        <taxon>Ixodinae</taxon>
        <taxon>Ixodes</taxon>
    </lineage>
</organism>
<evidence type="ECO:0000256" key="3">
    <source>
        <dbReference type="ARBA" id="ARBA00022729"/>
    </source>
</evidence>
<evidence type="ECO:0000256" key="1">
    <source>
        <dbReference type="ARBA" id="ARBA00004613"/>
    </source>
</evidence>
<feature type="signal peptide" evidence="6">
    <location>
        <begin position="1"/>
        <end position="22"/>
    </location>
</feature>
<dbReference type="InterPro" id="IPR021971">
    <property type="entry name" value="Salp15"/>
</dbReference>
<name>A0A6B0UIV4_IXORI</name>